<keyword evidence="4" id="KW-1185">Reference proteome</keyword>
<keyword evidence="2" id="KW-0472">Membrane</keyword>
<evidence type="ECO:0000313" key="3">
    <source>
        <dbReference type="EMBL" id="KAJ7767663.1"/>
    </source>
</evidence>
<feature type="transmembrane region" description="Helical" evidence="2">
    <location>
        <begin position="345"/>
        <end position="370"/>
    </location>
</feature>
<feature type="transmembrane region" description="Helical" evidence="2">
    <location>
        <begin position="419"/>
        <end position="439"/>
    </location>
</feature>
<dbReference type="AlphaFoldDB" id="A0AAD7JP80"/>
<feature type="transmembrane region" description="Helical" evidence="2">
    <location>
        <begin position="266"/>
        <end position="290"/>
    </location>
</feature>
<keyword evidence="2" id="KW-1133">Transmembrane helix</keyword>
<proteinExistence type="predicted"/>
<comment type="caution">
    <text evidence="3">The sequence shown here is derived from an EMBL/GenBank/DDBJ whole genome shotgun (WGS) entry which is preliminary data.</text>
</comment>
<feature type="transmembrane region" description="Helical" evidence="2">
    <location>
        <begin position="302"/>
        <end position="325"/>
    </location>
</feature>
<sequence>MSPMSKAVSQPLESHDTARPESVNGVVSTTRGFGVGPAGITLPIYLPSHNAVPAVPTVLTSSIALPTFIGSTGITTSGNLPSLNGVPVLTSSMALPASMGSTGITTPGNSFPTLTVPSTSTVKEPIAAVGITTFNLTRTASSRSPHMTLFPAPSSTLKAYDPGPVSPVTFSQLQTSFSAIGVSSNILTAEVFLYGAYVVMFGVYVKVLCSGGIAKNRGITVATILLFIFCTAHCVLQIATSTLYNQLESRSIGDSETLFNQTFKQYSSAVIATNAVYITSNIIADTIFILRCYAIWNFQLKVIIVPVLLTFAVTGVGYTNAFWPLHTPNTLRSADSVVAEFSFKLFKISILLSICTTVILMVLTAGRIWWIARTARTLLGPRVISKYHTACAMILESGAIYCVGAIAFATIGFTLDQVYWTTGAILGQLVGIAPTIIAVRVGLGHSVSSVESFEGVKQGGKGTSGLKFWM</sequence>
<evidence type="ECO:0000313" key="4">
    <source>
        <dbReference type="Proteomes" id="UP001215598"/>
    </source>
</evidence>
<organism evidence="3 4">
    <name type="scientific">Mycena metata</name>
    <dbReference type="NCBI Taxonomy" id="1033252"/>
    <lineage>
        <taxon>Eukaryota</taxon>
        <taxon>Fungi</taxon>
        <taxon>Dikarya</taxon>
        <taxon>Basidiomycota</taxon>
        <taxon>Agaricomycotina</taxon>
        <taxon>Agaricomycetes</taxon>
        <taxon>Agaricomycetidae</taxon>
        <taxon>Agaricales</taxon>
        <taxon>Marasmiineae</taxon>
        <taxon>Mycenaceae</taxon>
        <taxon>Mycena</taxon>
    </lineage>
</organism>
<evidence type="ECO:0000256" key="1">
    <source>
        <dbReference type="SAM" id="MobiDB-lite"/>
    </source>
</evidence>
<dbReference type="Proteomes" id="UP001215598">
    <property type="component" value="Unassembled WGS sequence"/>
</dbReference>
<reference evidence="3" key="1">
    <citation type="submission" date="2023-03" db="EMBL/GenBank/DDBJ databases">
        <title>Massive genome expansion in bonnet fungi (Mycena s.s.) driven by repeated elements and novel gene families across ecological guilds.</title>
        <authorList>
            <consortium name="Lawrence Berkeley National Laboratory"/>
            <person name="Harder C.B."/>
            <person name="Miyauchi S."/>
            <person name="Viragh M."/>
            <person name="Kuo A."/>
            <person name="Thoen E."/>
            <person name="Andreopoulos B."/>
            <person name="Lu D."/>
            <person name="Skrede I."/>
            <person name="Drula E."/>
            <person name="Henrissat B."/>
            <person name="Morin E."/>
            <person name="Kohler A."/>
            <person name="Barry K."/>
            <person name="LaButti K."/>
            <person name="Morin E."/>
            <person name="Salamov A."/>
            <person name="Lipzen A."/>
            <person name="Mereny Z."/>
            <person name="Hegedus B."/>
            <person name="Baldrian P."/>
            <person name="Stursova M."/>
            <person name="Weitz H."/>
            <person name="Taylor A."/>
            <person name="Grigoriev I.V."/>
            <person name="Nagy L.G."/>
            <person name="Martin F."/>
            <person name="Kauserud H."/>
        </authorList>
    </citation>
    <scope>NUCLEOTIDE SEQUENCE</scope>
    <source>
        <strain evidence="3">CBHHK182m</strain>
    </source>
</reference>
<feature type="transmembrane region" description="Helical" evidence="2">
    <location>
        <begin position="191"/>
        <end position="209"/>
    </location>
</feature>
<protein>
    <submittedName>
        <fullName evidence="3">Uncharacterized protein</fullName>
    </submittedName>
</protein>
<keyword evidence="2" id="KW-0812">Transmembrane</keyword>
<accession>A0AAD7JP80</accession>
<feature type="transmembrane region" description="Helical" evidence="2">
    <location>
        <begin position="391"/>
        <end position="413"/>
    </location>
</feature>
<feature type="region of interest" description="Disordered" evidence="1">
    <location>
        <begin position="1"/>
        <end position="25"/>
    </location>
</feature>
<dbReference type="EMBL" id="JARKIB010000021">
    <property type="protein sequence ID" value="KAJ7767663.1"/>
    <property type="molecule type" value="Genomic_DNA"/>
</dbReference>
<name>A0AAD7JP80_9AGAR</name>
<feature type="transmembrane region" description="Helical" evidence="2">
    <location>
        <begin position="221"/>
        <end position="246"/>
    </location>
</feature>
<evidence type="ECO:0000256" key="2">
    <source>
        <dbReference type="SAM" id="Phobius"/>
    </source>
</evidence>
<gene>
    <name evidence="3" type="ORF">B0H16DRAFT_334878</name>
</gene>